<protein>
    <recommendedName>
        <fullName evidence="3">Endo-1,3(4)-beta-glucanase 1 carbohydrate binding domain-containing protein</fullName>
    </recommendedName>
</protein>
<keyword evidence="2" id="KW-0732">Signal</keyword>
<dbReference type="GO" id="GO:0030246">
    <property type="term" value="F:carbohydrate binding"/>
    <property type="evidence" value="ECO:0007669"/>
    <property type="project" value="InterPro"/>
</dbReference>
<evidence type="ECO:0000256" key="2">
    <source>
        <dbReference type="SAM" id="SignalP"/>
    </source>
</evidence>
<evidence type="ECO:0000313" key="5">
    <source>
        <dbReference type="Proteomes" id="UP001166286"/>
    </source>
</evidence>
<dbReference type="Proteomes" id="UP001166286">
    <property type="component" value="Unassembled WGS sequence"/>
</dbReference>
<comment type="caution">
    <text evidence="4">The sequence shown here is derived from an EMBL/GenBank/DDBJ whole genome shotgun (WGS) entry which is preliminary data.</text>
</comment>
<dbReference type="InterPro" id="IPR018909">
    <property type="entry name" value="Eng1_septum"/>
</dbReference>
<reference evidence="4" key="1">
    <citation type="submission" date="2023-03" db="EMBL/GenBank/DDBJ databases">
        <title>Complete genome of Cladonia borealis.</title>
        <authorList>
            <person name="Park H."/>
        </authorList>
    </citation>
    <scope>NUCLEOTIDE SEQUENCE</scope>
    <source>
        <strain evidence="4">ANT050790</strain>
    </source>
</reference>
<dbReference type="AlphaFoldDB" id="A0AA39QXH6"/>
<dbReference type="EMBL" id="JAFEKC020000017">
    <property type="protein sequence ID" value="KAK0509885.1"/>
    <property type="molecule type" value="Genomic_DNA"/>
</dbReference>
<name>A0AA39QXH6_9LECA</name>
<feature type="chain" id="PRO_5041367625" description="Endo-1,3(4)-beta-glucanase 1 carbohydrate binding domain-containing protein" evidence="2">
    <location>
        <begin position="23"/>
        <end position="813"/>
    </location>
</feature>
<dbReference type="Pfam" id="PF10645">
    <property type="entry name" value="Carb_bind"/>
    <property type="match status" value="1"/>
</dbReference>
<evidence type="ECO:0000259" key="3">
    <source>
        <dbReference type="Pfam" id="PF10645"/>
    </source>
</evidence>
<evidence type="ECO:0000313" key="4">
    <source>
        <dbReference type="EMBL" id="KAK0509885.1"/>
    </source>
</evidence>
<keyword evidence="5" id="KW-1185">Reference proteome</keyword>
<feature type="signal peptide" evidence="2">
    <location>
        <begin position="1"/>
        <end position="22"/>
    </location>
</feature>
<organism evidence="4 5">
    <name type="scientific">Cladonia borealis</name>
    <dbReference type="NCBI Taxonomy" id="184061"/>
    <lineage>
        <taxon>Eukaryota</taxon>
        <taxon>Fungi</taxon>
        <taxon>Dikarya</taxon>
        <taxon>Ascomycota</taxon>
        <taxon>Pezizomycotina</taxon>
        <taxon>Lecanoromycetes</taxon>
        <taxon>OSLEUM clade</taxon>
        <taxon>Lecanoromycetidae</taxon>
        <taxon>Lecanorales</taxon>
        <taxon>Lecanorineae</taxon>
        <taxon>Cladoniaceae</taxon>
        <taxon>Cladonia</taxon>
    </lineage>
</organism>
<feature type="compositionally biased region" description="Polar residues" evidence="1">
    <location>
        <begin position="88"/>
        <end position="107"/>
    </location>
</feature>
<feature type="region of interest" description="Disordered" evidence="1">
    <location>
        <begin position="84"/>
        <end position="107"/>
    </location>
</feature>
<accession>A0AA39QXH6</accession>
<evidence type="ECO:0000256" key="1">
    <source>
        <dbReference type="SAM" id="MobiDB-lite"/>
    </source>
</evidence>
<proteinExistence type="predicted"/>
<sequence length="813" mass="88270">MHLQSAPTAFALLFWLIAKVTAQGDDPLLPCGDAFYHASEYTCYPSNFLCPVLNGRPSLKCGGDCYLPNLYGCVNDHLVQASAPGPSPTSSNPVPGNNPPACSSTPTTQYLTDPPYTNYFYSDCNIQAQAVVTSPLADSNLTMIGPRLIIAWPAGNSGVCAFFAPQNGINGSLGIELINSTSRQALSPAYVPANESSEYPRVGVSGTIRFNSSATLTVPILGSIRTIRDFTEGPSLLVPKIQSAIQFNSTTDGGVTMSRLWLDNVTVTDFAFIPQTSSGASAVMIGNQTLNFTAGDYTFYADFNYPQLTQLNASTVLNPSSQDFITQDSDQVKSLQFLSYTEKLLAGAWQFLTYFGRDSMIASLLLQPVLSDQAIEAVIGAVLERINSTDNDGSVCHEETIGDYATYLNEMMNITSTAPSYSYIMIDSDYYLPILMDRYFLAPGTNNTSRASALLSTTAGTINPANANLTYSHLAQLTAEKLMNIAAQYASPGNQTSTNLAHLKPDQIVGQWRDSTYGIGGGRIPYDVNTALMPAALHSISALAAAGIYPNHTTDWPTLAASYAQIWEDTTLSFFEVTVPQSEAQSRLQTYVNRSSFPGPDQSNQIDNDVTFHALSLDGYDNLTQVAVMNTDDCFRLFLLNTTNQTQLTSFVNQTANNIRRTFPAGLLTDVGMLIANPAFGEEAVYAANWTTGAYHGTVVWSWPLAMMARGLELQLSRCNNTTTNTSLIPDFCTDSVVYGNVKGAYNALWDVIEENSAELSTEVWSWGFEGGEFVFQELATEVPPEGTSETESDIRQLWSLTFLAVVRDEGLR</sequence>
<gene>
    <name evidence="4" type="ORF">JMJ35_007279</name>
</gene>
<feature type="domain" description="Endo-1,3(4)-beta-glucanase 1 carbohydrate binding" evidence="3">
    <location>
        <begin position="31"/>
        <end position="78"/>
    </location>
</feature>